<dbReference type="EMBL" id="CATOUU010000635">
    <property type="protein sequence ID" value="CAI9936343.1"/>
    <property type="molecule type" value="Genomic_DNA"/>
</dbReference>
<proteinExistence type="predicted"/>
<organism evidence="1">
    <name type="scientific">Hexamita inflata</name>
    <dbReference type="NCBI Taxonomy" id="28002"/>
    <lineage>
        <taxon>Eukaryota</taxon>
        <taxon>Metamonada</taxon>
        <taxon>Diplomonadida</taxon>
        <taxon>Hexamitidae</taxon>
        <taxon>Hexamitinae</taxon>
        <taxon>Hexamita</taxon>
    </lineage>
</organism>
<comment type="caution">
    <text evidence="1">The sequence shown here is derived from an EMBL/GenBank/DDBJ whole genome shotgun (WGS) entry which is preliminary data.</text>
</comment>
<name>A0AA86UC53_9EUKA</name>
<reference evidence="1" key="1">
    <citation type="submission" date="2023-06" db="EMBL/GenBank/DDBJ databases">
        <authorList>
            <person name="Kurt Z."/>
        </authorList>
    </citation>
    <scope>NUCLEOTIDE SEQUENCE</scope>
</reference>
<evidence type="ECO:0000313" key="2">
    <source>
        <dbReference type="EMBL" id="CAL6067351.1"/>
    </source>
</evidence>
<protein>
    <submittedName>
        <fullName evidence="1">Leucine-rich repeat domain superfamily</fullName>
    </submittedName>
    <submittedName>
        <fullName evidence="2">Leucine-rich_repeat domain superfamily</fullName>
    </submittedName>
</protein>
<dbReference type="InterPro" id="IPR032675">
    <property type="entry name" value="LRR_dom_sf"/>
</dbReference>
<reference evidence="2 3" key="2">
    <citation type="submission" date="2024-07" db="EMBL/GenBank/DDBJ databases">
        <authorList>
            <person name="Akdeniz Z."/>
        </authorList>
    </citation>
    <scope>NUCLEOTIDE SEQUENCE [LARGE SCALE GENOMIC DNA]</scope>
</reference>
<dbReference type="Proteomes" id="UP001642409">
    <property type="component" value="Unassembled WGS sequence"/>
</dbReference>
<evidence type="ECO:0000313" key="1">
    <source>
        <dbReference type="EMBL" id="CAI9936343.1"/>
    </source>
</evidence>
<sequence>MLQNCSIYEISALRPLLSLTYLDLSNNPVTFSNPLIKHQYLEELFLSCIDPQSLQNHANFCNYTLVHQIPTENNLLLADKMRSIDNSITQFRRINARINFLRGKRAKMDHFPVENELRINQFATKVAELFQTGTSSDIQ</sequence>
<dbReference type="AlphaFoldDB" id="A0AA86UC53"/>
<keyword evidence="3" id="KW-1185">Reference proteome</keyword>
<accession>A0AA86UC53</accession>
<dbReference type="Gene3D" id="3.80.10.10">
    <property type="entry name" value="Ribonuclease Inhibitor"/>
    <property type="match status" value="1"/>
</dbReference>
<dbReference type="EMBL" id="CAXDID020000267">
    <property type="protein sequence ID" value="CAL6067351.1"/>
    <property type="molecule type" value="Genomic_DNA"/>
</dbReference>
<gene>
    <name evidence="1" type="ORF">HINF_LOCUS23988</name>
    <name evidence="2" type="ORF">HINF_LOCUS52982</name>
</gene>
<dbReference type="SUPFAM" id="SSF52058">
    <property type="entry name" value="L domain-like"/>
    <property type="match status" value="1"/>
</dbReference>
<evidence type="ECO:0000313" key="3">
    <source>
        <dbReference type="Proteomes" id="UP001642409"/>
    </source>
</evidence>